<dbReference type="AlphaFoldDB" id="A0A3P3VWN4"/>
<dbReference type="InterPro" id="IPR015424">
    <property type="entry name" value="PyrdxlP-dep_Trfase"/>
</dbReference>
<gene>
    <name evidence="5" type="ORF">EG850_06930</name>
</gene>
<dbReference type="Gene3D" id="3.40.640.10">
    <property type="entry name" value="Type I PLP-dependent aspartate aminotransferase-like (Major domain)"/>
    <property type="match status" value="1"/>
</dbReference>
<evidence type="ECO:0000259" key="4">
    <source>
        <dbReference type="Pfam" id="PF01212"/>
    </source>
</evidence>
<dbReference type="InterPro" id="IPR001597">
    <property type="entry name" value="ArAA_b-elim_lyase/Thr_aldolase"/>
</dbReference>
<dbReference type="InterPro" id="IPR015421">
    <property type="entry name" value="PyrdxlP-dep_Trfase_major"/>
</dbReference>
<dbReference type="OrthoDB" id="9774495at2"/>
<keyword evidence="6" id="KW-1185">Reference proteome</keyword>
<evidence type="ECO:0000256" key="1">
    <source>
        <dbReference type="ARBA" id="ARBA00001933"/>
    </source>
</evidence>
<dbReference type="EMBL" id="RQVS01000007">
    <property type="protein sequence ID" value="RRJ86747.1"/>
    <property type="molecule type" value="Genomic_DNA"/>
</dbReference>
<dbReference type="Proteomes" id="UP000274391">
    <property type="component" value="Unassembled WGS sequence"/>
</dbReference>
<dbReference type="GO" id="GO:0016829">
    <property type="term" value="F:lyase activity"/>
    <property type="evidence" value="ECO:0007669"/>
    <property type="project" value="InterPro"/>
</dbReference>
<dbReference type="Pfam" id="PF01212">
    <property type="entry name" value="Beta_elim_lyase"/>
    <property type="match status" value="1"/>
</dbReference>
<feature type="domain" description="Aromatic amino acid beta-eliminating lyase/threonine aldolase" evidence="4">
    <location>
        <begin position="11"/>
        <end position="296"/>
    </location>
</feature>
<keyword evidence="3" id="KW-0663">Pyridoxal phosphate</keyword>
<accession>A0A3P3VWN4</accession>
<reference evidence="5 6" key="1">
    <citation type="submission" date="2018-11" db="EMBL/GenBank/DDBJ databases">
        <title>YIM 102482-1 draft genome.</title>
        <authorList>
            <person name="Li G."/>
            <person name="Jiang Y."/>
        </authorList>
    </citation>
    <scope>NUCLEOTIDE SEQUENCE [LARGE SCALE GENOMIC DNA]</scope>
    <source>
        <strain evidence="5 6">YIM 102482-1</strain>
    </source>
</reference>
<comment type="caution">
    <text evidence="5">The sequence shown here is derived from an EMBL/GenBank/DDBJ whole genome shotgun (WGS) entry which is preliminary data.</text>
</comment>
<protein>
    <submittedName>
        <fullName evidence="5">Threonine aldolase</fullName>
    </submittedName>
</protein>
<evidence type="ECO:0000256" key="3">
    <source>
        <dbReference type="ARBA" id="ARBA00022898"/>
    </source>
</evidence>
<dbReference type="GO" id="GO:0006520">
    <property type="term" value="P:amino acid metabolic process"/>
    <property type="evidence" value="ECO:0007669"/>
    <property type="project" value="InterPro"/>
</dbReference>
<evidence type="ECO:0000313" key="5">
    <source>
        <dbReference type="EMBL" id="RRJ86747.1"/>
    </source>
</evidence>
<organism evidence="5 6">
    <name type="scientific">Gulosibacter macacae</name>
    <dbReference type="NCBI Taxonomy" id="2488791"/>
    <lineage>
        <taxon>Bacteria</taxon>
        <taxon>Bacillati</taxon>
        <taxon>Actinomycetota</taxon>
        <taxon>Actinomycetes</taxon>
        <taxon>Micrococcales</taxon>
        <taxon>Microbacteriaceae</taxon>
        <taxon>Gulosibacter</taxon>
    </lineage>
</organism>
<evidence type="ECO:0000256" key="2">
    <source>
        <dbReference type="ARBA" id="ARBA00006966"/>
    </source>
</evidence>
<comment type="similarity">
    <text evidence="2">Belongs to the threonine aldolase family.</text>
</comment>
<dbReference type="PANTHER" id="PTHR48097:SF5">
    <property type="entry name" value="LOW SPECIFICITY L-THREONINE ALDOLASE"/>
    <property type="match status" value="1"/>
</dbReference>
<evidence type="ECO:0000313" key="6">
    <source>
        <dbReference type="Proteomes" id="UP000274391"/>
    </source>
</evidence>
<proteinExistence type="inferred from homology"/>
<comment type="cofactor">
    <cofactor evidence="1">
        <name>pyridoxal 5'-phosphate</name>
        <dbReference type="ChEBI" id="CHEBI:597326"/>
    </cofactor>
</comment>
<dbReference type="PANTHER" id="PTHR48097">
    <property type="entry name" value="L-THREONINE ALDOLASE-RELATED"/>
    <property type="match status" value="1"/>
</dbReference>
<name>A0A3P3VWN4_9MICO</name>
<sequence length="352" mass="36991">MPMLHDAVKYDFGSDNYAGAHPAVLEAMVAANGGHVGSYGDDPYTARLQEVMKGHFGADARAFPVFNGTGANVIALQSMLPRWGAVVAPASAHINTDENAAPERIAGIKIVPRPSTDGRLDPGTIPSTRVDEDDVHSVHPLAVSFSNTTELGSVHSVAQVREIVTKAKDAGLLVHCDGSRLANAAVAAGVSLGEITEGVDVISLGATKLGAVAVEAVVVRNPEAVVGLEMLRKIDLQLASKQRFLSAQLLALYEGEVWRENASNANAQAARLGEAVAALEGCSVLYPVEANAVFAVLPEGVADAVRERGWHFYDWGPAGIPGAVRMMTAWDTPTEAVEAFVRDIKDCVAAAR</sequence>
<dbReference type="Gene3D" id="3.90.1150.10">
    <property type="entry name" value="Aspartate Aminotransferase, domain 1"/>
    <property type="match status" value="1"/>
</dbReference>
<dbReference type="InterPro" id="IPR015422">
    <property type="entry name" value="PyrdxlP-dep_Trfase_small"/>
</dbReference>
<dbReference type="SUPFAM" id="SSF53383">
    <property type="entry name" value="PLP-dependent transferases"/>
    <property type="match status" value="1"/>
</dbReference>